<accession>A0A1F8BAA0</accession>
<dbReference type="CDD" id="cd00616">
    <property type="entry name" value="AHBA_syn"/>
    <property type="match status" value="1"/>
</dbReference>
<evidence type="ECO:0000313" key="4">
    <source>
        <dbReference type="EMBL" id="OGM60288.1"/>
    </source>
</evidence>
<feature type="active site" description="Proton acceptor" evidence="1">
    <location>
        <position position="197"/>
    </location>
</feature>
<dbReference type="PANTHER" id="PTHR30244">
    <property type="entry name" value="TRANSAMINASE"/>
    <property type="match status" value="1"/>
</dbReference>
<dbReference type="GO" id="GO:0008483">
    <property type="term" value="F:transaminase activity"/>
    <property type="evidence" value="ECO:0007669"/>
    <property type="project" value="TreeGrafter"/>
</dbReference>
<sequence length="415" mass="46989">MSKLAIKGGVQCVPKKYQNFKHPKITKDFFKRLQDEKFQNEICSFDSPVVSDFQEEAKKLFNLKHVLPTNSGTSALFEMFYALGLEPGDEVIVPSYTFFATGTPLFVLKCIPVLVDATDNGNIDPKDIERKITTKTKAIVITHMWGIPCDMDEIIKISKKYKVPILEDASHAHGATYKGRVIGTFGVCSAWSLGAKKLITGGQGGMLGTNNKEIYQKAVLFGHANNKRIKEITIKNLLPYSVSGTGLNLRIHPFSAGVITEQMKEYPKQMRERQEVADYLISEIEKIPGSGLPRIPKGSNPSWYGFPIFFDTDFFKGVDKETFVSALNAEGATSFDVPHTTSPLTEYPVFNERGVFFERIKEIKKYYQKGDFKQTELFNKRVFKLTLWYGDNRMNYAKYHILALQKVIKNIGELR</sequence>
<dbReference type="STRING" id="1802514.A2955_03380"/>
<gene>
    <name evidence="4" type="ORF">A2955_03380</name>
</gene>
<organism evidence="4 5">
    <name type="scientific">Candidatus Woesebacteria bacterium RIFCSPLOWO2_01_FULL_37_19</name>
    <dbReference type="NCBI Taxonomy" id="1802514"/>
    <lineage>
        <taxon>Bacteria</taxon>
        <taxon>Candidatus Woeseibacteriota</taxon>
    </lineage>
</organism>
<evidence type="ECO:0000256" key="2">
    <source>
        <dbReference type="PIRSR" id="PIRSR000390-2"/>
    </source>
</evidence>
<protein>
    <submittedName>
        <fullName evidence="4">Uncharacterized protein</fullName>
    </submittedName>
</protein>
<keyword evidence="2 3" id="KW-0663">Pyridoxal phosphate</keyword>
<dbReference type="Proteomes" id="UP000177501">
    <property type="component" value="Unassembled WGS sequence"/>
</dbReference>
<dbReference type="InterPro" id="IPR000653">
    <property type="entry name" value="DegT/StrS_aminotransferase"/>
</dbReference>
<name>A0A1F8BAA0_9BACT</name>
<dbReference type="InterPro" id="IPR015421">
    <property type="entry name" value="PyrdxlP-dep_Trfase_major"/>
</dbReference>
<dbReference type="PIRSF" id="PIRSF000390">
    <property type="entry name" value="PLP_StrS"/>
    <property type="match status" value="1"/>
</dbReference>
<dbReference type="Gene3D" id="3.90.1150.10">
    <property type="entry name" value="Aspartate Aminotransferase, domain 1"/>
    <property type="match status" value="1"/>
</dbReference>
<comment type="similarity">
    <text evidence="3">Belongs to the DegT/DnrJ/EryC1 family.</text>
</comment>
<dbReference type="InterPro" id="IPR015422">
    <property type="entry name" value="PyrdxlP-dep_Trfase_small"/>
</dbReference>
<dbReference type="Pfam" id="PF01041">
    <property type="entry name" value="DegT_DnrJ_EryC1"/>
    <property type="match status" value="1"/>
</dbReference>
<evidence type="ECO:0000256" key="1">
    <source>
        <dbReference type="PIRSR" id="PIRSR000390-1"/>
    </source>
</evidence>
<feature type="modified residue" description="N6-(pyridoxal phosphate)lysine" evidence="2">
    <location>
        <position position="197"/>
    </location>
</feature>
<evidence type="ECO:0000256" key="3">
    <source>
        <dbReference type="RuleBase" id="RU004508"/>
    </source>
</evidence>
<comment type="caution">
    <text evidence="4">The sequence shown here is derived from an EMBL/GenBank/DDBJ whole genome shotgun (WGS) entry which is preliminary data.</text>
</comment>
<dbReference type="AlphaFoldDB" id="A0A1F8BAA0"/>
<reference evidence="4 5" key="1">
    <citation type="journal article" date="2016" name="Nat. Commun.">
        <title>Thousands of microbial genomes shed light on interconnected biogeochemical processes in an aquifer system.</title>
        <authorList>
            <person name="Anantharaman K."/>
            <person name="Brown C.T."/>
            <person name="Hug L.A."/>
            <person name="Sharon I."/>
            <person name="Castelle C.J."/>
            <person name="Probst A.J."/>
            <person name="Thomas B.C."/>
            <person name="Singh A."/>
            <person name="Wilkins M.J."/>
            <person name="Karaoz U."/>
            <person name="Brodie E.L."/>
            <person name="Williams K.H."/>
            <person name="Hubbard S.S."/>
            <person name="Banfield J.F."/>
        </authorList>
    </citation>
    <scope>NUCLEOTIDE SEQUENCE [LARGE SCALE GENOMIC DNA]</scope>
</reference>
<dbReference type="EMBL" id="MGHA01000018">
    <property type="protein sequence ID" value="OGM60288.1"/>
    <property type="molecule type" value="Genomic_DNA"/>
</dbReference>
<dbReference type="Gene3D" id="3.40.640.10">
    <property type="entry name" value="Type I PLP-dependent aspartate aminotransferase-like (Major domain)"/>
    <property type="match status" value="1"/>
</dbReference>
<dbReference type="SUPFAM" id="SSF53383">
    <property type="entry name" value="PLP-dependent transferases"/>
    <property type="match status" value="1"/>
</dbReference>
<dbReference type="InterPro" id="IPR015424">
    <property type="entry name" value="PyrdxlP-dep_Trfase"/>
</dbReference>
<dbReference type="PANTHER" id="PTHR30244:SF34">
    <property type="entry name" value="DTDP-4-AMINO-4,6-DIDEOXYGALACTOSE TRANSAMINASE"/>
    <property type="match status" value="1"/>
</dbReference>
<proteinExistence type="inferred from homology"/>
<dbReference type="GO" id="GO:0030170">
    <property type="term" value="F:pyridoxal phosphate binding"/>
    <property type="evidence" value="ECO:0007669"/>
    <property type="project" value="TreeGrafter"/>
</dbReference>
<dbReference type="GO" id="GO:0000271">
    <property type="term" value="P:polysaccharide biosynthetic process"/>
    <property type="evidence" value="ECO:0007669"/>
    <property type="project" value="TreeGrafter"/>
</dbReference>
<evidence type="ECO:0000313" key="5">
    <source>
        <dbReference type="Proteomes" id="UP000177501"/>
    </source>
</evidence>